<dbReference type="PANTHER" id="PTHR35004">
    <property type="entry name" value="TRANSPOSASE RV3428C-RELATED"/>
    <property type="match status" value="1"/>
</dbReference>
<dbReference type="PANTHER" id="PTHR35004:SF6">
    <property type="entry name" value="TRANSPOSASE"/>
    <property type="match status" value="1"/>
</dbReference>
<dbReference type="SUPFAM" id="SSF46689">
    <property type="entry name" value="Homeodomain-like"/>
    <property type="match status" value="1"/>
</dbReference>
<evidence type="ECO:0000313" key="2">
    <source>
        <dbReference type="EMBL" id="MDX8443949.1"/>
    </source>
</evidence>
<organism evidence="2 3">
    <name type="scientific">Mesorhizobium australafricanum</name>
    <dbReference type="NCBI Taxonomy" id="3072311"/>
    <lineage>
        <taxon>Bacteria</taxon>
        <taxon>Pseudomonadati</taxon>
        <taxon>Pseudomonadota</taxon>
        <taxon>Alphaproteobacteria</taxon>
        <taxon>Hyphomicrobiales</taxon>
        <taxon>Phyllobacteriaceae</taxon>
        <taxon>Mesorhizobium</taxon>
    </lineage>
</organism>
<dbReference type="Pfam" id="PF13565">
    <property type="entry name" value="HTH_32"/>
    <property type="match status" value="1"/>
</dbReference>
<evidence type="ECO:0000259" key="1">
    <source>
        <dbReference type="PROSITE" id="PS50994"/>
    </source>
</evidence>
<evidence type="ECO:0000313" key="3">
    <source>
        <dbReference type="Proteomes" id="UP001272097"/>
    </source>
</evidence>
<name>A0ABU4XA57_9HYPH</name>
<dbReference type="InterPro" id="IPR047656">
    <property type="entry name" value="IS481-like_transpos"/>
</dbReference>
<dbReference type="InterPro" id="IPR012337">
    <property type="entry name" value="RNaseH-like_sf"/>
</dbReference>
<dbReference type="Pfam" id="PF13683">
    <property type="entry name" value="rve_3"/>
    <property type="match status" value="1"/>
</dbReference>
<dbReference type="InterPro" id="IPR001584">
    <property type="entry name" value="Integrase_cat-core"/>
</dbReference>
<dbReference type="InterPro" id="IPR036397">
    <property type="entry name" value="RNaseH_sf"/>
</dbReference>
<dbReference type="PROSITE" id="PS50994">
    <property type="entry name" value="INTEGRASE"/>
    <property type="match status" value="1"/>
</dbReference>
<dbReference type="SUPFAM" id="SSF53098">
    <property type="entry name" value="Ribonuclease H-like"/>
    <property type="match status" value="1"/>
</dbReference>
<dbReference type="EMBL" id="JAVIIS010000124">
    <property type="protein sequence ID" value="MDX8443949.1"/>
    <property type="molecule type" value="Genomic_DNA"/>
</dbReference>
<reference evidence="2 3" key="1">
    <citation type="submission" date="2023-08" db="EMBL/GenBank/DDBJ databases">
        <title>Implementing the SeqCode for naming new Mesorhizobium species isolated from Vachellia karroo root nodules.</title>
        <authorList>
            <person name="Van Lill M."/>
        </authorList>
    </citation>
    <scope>NUCLEOTIDE SEQUENCE [LARGE SCALE GENOMIC DNA]</scope>
    <source>
        <strain evidence="2 3">VK3E</strain>
    </source>
</reference>
<dbReference type="InterPro" id="IPR058913">
    <property type="entry name" value="Integrase_dom_put"/>
</dbReference>
<dbReference type="InterPro" id="IPR009057">
    <property type="entry name" value="Homeodomain-like_sf"/>
</dbReference>
<accession>A0ABU4XA57</accession>
<protein>
    <submittedName>
        <fullName evidence="2">IS481 family transposase</fullName>
    </submittedName>
</protein>
<gene>
    <name evidence="2" type="ORF">RFM51_30815</name>
</gene>
<dbReference type="RefSeq" id="WP_320217922.1">
    <property type="nucleotide sequence ID" value="NZ_JAVIIS010000124.1"/>
</dbReference>
<keyword evidence="3" id="KW-1185">Reference proteome</keyword>
<dbReference type="Pfam" id="PF24764">
    <property type="entry name" value="rva_4"/>
    <property type="match status" value="1"/>
</dbReference>
<feature type="domain" description="Integrase catalytic" evidence="1">
    <location>
        <begin position="134"/>
        <end position="301"/>
    </location>
</feature>
<proteinExistence type="predicted"/>
<dbReference type="Gene3D" id="3.30.420.10">
    <property type="entry name" value="Ribonuclease H-like superfamily/Ribonuclease H"/>
    <property type="match status" value="1"/>
</dbReference>
<comment type="caution">
    <text evidence="2">The sequence shown here is derived from an EMBL/GenBank/DDBJ whole genome shotgun (WGS) entry which is preliminary data.</text>
</comment>
<dbReference type="NCBIfam" id="NF033577">
    <property type="entry name" value="transpos_IS481"/>
    <property type="match status" value="1"/>
</dbReference>
<dbReference type="Proteomes" id="UP001272097">
    <property type="component" value="Unassembled WGS sequence"/>
</dbReference>
<sequence length="376" mass="41572">MPFEARSVMSQKEEFVRLALAPGANVSALCRRFGIGRTCGHKLLSRYRMEGAAGLAEQSRRPLSSPARSAPAVEAAAVSVRVAHPAWGGRKIARVLAREGIGTPAASTVTGILRRNGIELGALGGGAQPFIRFEHAAPNHLWQMDFKGHVALRAGRLHPLTVLDDHSRFSIALSACADQTTETVKARLIAAFRRYGLPWRIATDNGPPWGDGGRNDFTLLTVWLIEIGIAVSHSRPCHPQTLGKDERFHRSLKAEALQGPPFANLAEAQDAFDQWRHVYNAQRPHDALDGGVPLDRYQASPRQYRETVEPFEYAKDDLIRRVQQHGFVSILGRSMRLCRAFAGKSVAFRPTAIDGVFDAWFRHQKIETIDLNTLAR</sequence>